<name>A8ND66_COPC7</name>
<feature type="coiled-coil region" evidence="1">
    <location>
        <begin position="252"/>
        <end position="279"/>
    </location>
</feature>
<feature type="compositionally biased region" description="Acidic residues" evidence="2">
    <location>
        <begin position="31"/>
        <end position="41"/>
    </location>
</feature>
<dbReference type="AlphaFoldDB" id="A8ND66"/>
<evidence type="ECO:0000256" key="2">
    <source>
        <dbReference type="SAM" id="MobiDB-lite"/>
    </source>
</evidence>
<keyword evidence="1" id="KW-0175">Coiled coil</keyword>
<evidence type="ECO:0000313" key="3">
    <source>
        <dbReference type="EMBL" id="EAU89132.1"/>
    </source>
</evidence>
<keyword evidence="4" id="KW-1185">Reference proteome</keyword>
<accession>A8ND66</accession>
<evidence type="ECO:0000313" key="4">
    <source>
        <dbReference type="Proteomes" id="UP000001861"/>
    </source>
</evidence>
<dbReference type="EMBL" id="AACS02000009">
    <property type="protein sequence ID" value="EAU89132.1"/>
    <property type="molecule type" value="Genomic_DNA"/>
</dbReference>
<dbReference type="InParanoid" id="A8ND66"/>
<dbReference type="Proteomes" id="UP000001861">
    <property type="component" value="Unassembled WGS sequence"/>
</dbReference>
<dbReference type="GeneID" id="6009201"/>
<feature type="compositionally biased region" description="Basic and acidic residues" evidence="2">
    <location>
        <begin position="20"/>
        <end position="30"/>
    </location>
</feature>
<reference evidence="3 4" key="1">
    <citation type="journal article" date="2010" name="Proc. Natl. Acad. Sci. U.S.A.">
        <title>Insights into evolution of multicellular fungi from the assembled chromosomes of the mushroom Coprinopsis cinerea (Coprinus cinereus).</title>
        <authorList>
            <person name="Stajich J.E."/>
            <person name="Wilke S.K."/>
            <person name="Ahren D."/>
            <person name="Au C.H."/>
            <person name="Birren B.W."/>
            <person name="Borodovsky M."/>
            <person name="Burns C."/>
            <person name="Canback B."/>
            <person name="Casselton L.A."/>
            <person name="Cheng C.K."/>
            <person name="Deng J."/>
            <person name="Dietrich F.S."/>
            <person name="Fargo D.C."/>
            <person name="Farman M.L."/>
            <person name="Gathman A.C."/>
            <person name="Goldberg J."/>
            <person name="Guigo R."/>
            <person name="Hoegger P.J."/>
            <person name="Hooker J.B."/>
            <person name="Huggins A."/>
            <person name="James T.Y."/>
            <person name="Kamada T."/>
            <person name="Kilaru S."/>
            <person name="Kodira C."/>
            <person name="Kues U."/>
            <person name="Kupfer D."/>
            <person name="Kwan H.S."/>
            <person name="Lomsadze A."/>
            <person name="Li W."/>
            <person name="Lilly W.W."/>
            <person name="Ma L.J."/>
            <person name="Mackey A.J."/>
            <person name="Manning G."/>
            <person name="Martin F."/>
            <person name="Muraguchi H."/>
            <person name="Natvig D.O."/>
            <person name="Palmerini H."/>
            <person name="Ramesh M.A."/>
            <person name="Rehmeyer C.J."/>
            <person name="Roe B.A."/>
            <person name="Shenoy N."/>
            <person name="Stanke M."/>
            <person name="Ter-Hovhannisyan V."/>
            <person name="Tunlid A."/>
            <person name="Velagapudi R."/>
            <person name="Vision T.J."/>
            <person name="Zeng Q."/>
            <person name="Zolan M.E."/>
            <person name="Pukkila P.J."/>
        </authorList>
    </citation>
    <scope>NUCLEOTIDE SEQUENCE [LARGE SCALE GENOMIC DNA]</scope>
    <source>
        <strain evidence="4">Okayama-7 / 130 / ATCC MYA-4618 / FGSC 9003</strain>
    </source>
</reference>
<dbReference type="RefSeq" id="XP_001832712.1">
    <property type="nucleotide sequence ID" value="XM_001832660.1"/>
</dbReference>
<evidence type="ECO:0000256" key="1">
    <source>
        <dbReference type="SAM" id="Coils"/>
    </source>
</evidence>
<dbReference type="KEGG" id="cci:CC1G_08540"/>
<feature type="region of interest" description="Disordered" evidence="2">
    <location>
        <begin position="20"/>
        <end position="208"/>
    </location>
</feature>
<feature type="compositionally biased region" description="Polar residues" evidence="2">
    <location>
        <begin position="49"/>
        <end position="58"/>
    </location>
</feature>
<gene>
    <name evidence="3" type="ORF">CC1G_08540</name>
</gene>
<protein>
    <submittedName>
        <fullName evidence="3">Uncharacterized protein</fullName>
    </submittedName>
</protein>
<feature type="compositionally biased region" description="Polar residues" evidence="2">
    <location>
        <begin position="113"/>
        <end position="133"/>
    </location>
</feature>
<sequence length="290" mass="31925">MSYIERKAWDLNTRMLAEEAKALSESHSSTDSEDASADDNYNDAANSECGSFSDSTPSGIGGESDSNHDTSSIGGNSETDESDRGEVTDSDANASYHSSSDRHEPPYFDICSAQHTSTPTATESRSCSPSTTGEIIPPSTEREVYMAMQSSPLSHLRSRPRGASRRALFSSSTYSDGHPSEYSPSPSNQSRCTATQSERSFSDHSVSPVQSILDVEGPSYTPHTTTAAPWTWEIRLKMYHLDTELQTVDVSREMALQQFEAYRRSLQAQQERYRRLLVEGPEAHPLESSI</sequence>
<feature type="compositionally biased region" description="Polar residues" evidence="2">
    <location>
        <begin position="182"/>
        <end position="208"/>
    </location>
</feature>
<comment type="caution">
    <text evidence="3">The sequence shown here is derived from an EMBL/GenBank/DDBJ whole genome shotgun (WGS) entry which is preliminary data.</text>
</comment>
<organism evidence="3 4">
    <name type="scientific">Coprinopsis cinerea (strain Okayama-7 / 130 / ATCC MYA-4618 / FGSC 9003)</name>
    <name type="common">Inky cap fungus</name>
    <name type="synonym">Hormographiella aspergillata</name>
    <dbReference type="NCBI Taxonomy" id="240176"/>
    <lineage>
        <taxon>Eukaryota</taxon>
        <taxon>Fungi</taxon>
        <taxon>Dikarya</taxon>
        <taxon>Basidiomycota</taxon>
        <taxon>Agaricomycotina</taxon>
        <taxon>Agaricomycetes</taxon>
        <taxon>Agaricomycetidae</taxon>
        <taxon>Agaricales</taxon>
        <taxon>Agaricineae</taxon>
        <taxon>Psathyrellaceae</taxon>
        <taxon>Coprinopsis</taxon>
    </lineage>
</organism>
<proteinExistence type="predicted"/>
<dbReference type="VEuPathDB" id="FungiDB:CC1G_08540"/>